<dbReference type="Proteomes" id="UP000249218">
    <property type="component" value="Unassembled WGS sequence"/>
</dbReference>
<sequence>MNVTLKNIPPNVTSARLVLQYSNGLVFTYFDIGDDNSLQFQEEIEDEIIYIDVELDIDLANATRKIRLCEGVQANIRNPSFGLWRRELVEIVNRPGPCFHKSESCVLELDLGYKYIETLSNVELIVIPCSVIFTLVLILQAIEAIRKHCRKKPDIANRPPMPLPYRPFYLNLLFQKECEREIREKEGQLCEENIYEEIDPF</sequence>
<gene>
    <name evidence="1" type="primary">HaOG204164</name>
    <name evidence="1" type="ORF">B5X24_HaOG204164</name>
</gene>
<dbReference type="OrthoDB" id="7219379at2759"/>
<protein>
    <submittedName>
        <fullName evidence="1">Uncharacterized protein</fullName>
    </submittedName>
</protein>
<dbReference type="AlphaFoldDB" id="A0A2W1BVA4"/>
<accession>A0A2W1BVA4</accession>
<name>A0A2W1BVA4_HELAM</name>
<evidence type="ECO:0000313" key="2">
    <source>
        <dbReference type="Proteomes" id="UP000249218"/>
    </source>
</evidence>
<evidence type="ECO:0000313" key="1">
    <source>
        <dbReference type="EMBL" id="PZC76720.1"/>
    </source>
</evidence>
<proteinExistence type="predicted"/>
<reference evidence="1 2" key="1">
    <citation type="journal article" date="2017" name="BMC Biol.">
        <title>Genomic innovations, transcriptional plasticity and gene loss underlying the evolution and divergence of two highly polyphagous and invasive Helicoverpa pest species.</title>
        <authorList>
            <person name="Pearce S.L."/>
            <person name="Clarke D.F."/>
            <person name="East P.D."/>
            <person name="Elfekih S."/>
            <person name="Gordon K.H."/>
            <person name="Jermiin L.S."/>
            <person name="McGaughran A."/>
            <person name="Oakeshott J.G."/>
            <person name="Papanikolaou A."/>
            <person name="Perera O.P."/>
            <person name="Rane R.V."/>
            <person name="Richards S."/>
            <person name="Tay W.T."/>
            <person name="Walsh T.K."/>
            <person name="Anderson A."/>
            <person name="Anderson C.J."/>
            <person name="Asgari S."/>
            <person name="Board P.G."/>
            <person name="Bretschneider A."/>
            <person name="Campbell P.M."/>
            <person name="Chertemps T."/>
            <person name="Christeller J.T."/>
            <person name="Coppin C.W."/>
            <person name="Downes S.J."/>
            <person name="Duan G."/>
            <person name="Farnsworth C.A."/>
            <person name="Good R.T."/>
            <person name="Han L.B."/>
            <person name="Han Y.C."/>
            <person name="Hatje K."/>
            <person name="Horne I."/>
            <person name="Huang Y.P."/>
            <person name="Hughes D.S."/>
            <person name="Jacquin-Joly E."/>
            <person name="James W."/>
            <person name="Jhangiani S."/>
            <person name="Kollmar M."/>
            <person name="Kuwar S.S."/>
            <person name="Li S."/>
            <person name="Liu N.Y."/>
            <person name="Maibeche M.T."/>
            <person name="Miller J.R."/>
            <person name="Montagne N."/>
            <person name="Perry T."/>
            <person name="Qu J."/>
            <person name="Song S.V."/>
            <person name="Sutton G.G."/>
            <person name="Vogel H."/>
            <person name="Walenz B.P."/>
            <person name="Xu W."/>
            <person name="Zhang H.J."/>
            <person name="Zou Z."/>
            <person name="Batterham P."/>
            <person name="Edwards O.R."/>
            <person name="Feyereisen R."/>
            <person name="Gibbs R.A."/>
            <person name="Heckel D.G."/>
            <person name="McGrath A."/>
            <person name="Robin C."/>
            <person name="Scherer S.E."/>
            <person name="Worley K.C."/>
            <person name="Wu Y.D."/>
        </authorList>
    </citation>
    <scope>NUCLEOTIDE SEQUENCE [LARGE SCALE GENOMIC DNA]</scope>
    <source>
        <strain evidence="1">Harm_GR_Male_#8</strain>
        <tissue evidence="1">Whole organism</tissue>
    </source>
</reference>
<organism evidence="1 2">
    <name type="scientific">Helicoverpa armigera</name>
    <name type="common">Cotton bollworm</name>
    <name type="synonym">Heliothis armigera</name>
    <dbReference type="NCBI Taxonomy" id="29058"/>
    <lineage>
        <taxon>Eukaryota</taxon>
        <taxon>Metazoa</taxon>
        <taxon>Ecdysozoa</taxon>
        <taxon>Arthropoda</taxon>
        <taxon>Hexapoda</taxon>
        <taxon>Insecta</taxon>
        <taxon>Pterygota</taxon>
        <taxon>Neoptera</taxon>
        <taxon>Endopterygota</taxon>
        <taxon>Lepidoptera</taxon>
        <taxon>Glossata</taxon>
        <taxon>Ditrysia</taxon>
        <taxon>Noctuoidea</taxon>
        <taxon>Noctuidae</taxon>
        <taxon>Heliothinae</taxon>
        <taxon>Helicoverpa</taxon>
    </lineage>
</organism>
<keyword evidence="2" id="KW-1185">Reference proteome</keyword>
<dbReference type="EMBL" id="KZ149947">
    <property type="protein sequence ID" value="PZC76720.1"/>
    <property type="molecule type" value="Genomic_DNA"/>
</dbReference>